<name>A0A9D1ND35_9FIRM</name>
<feature type="signal peptide" evidence="1">
    <location>
        <begin position="1"/>
        <end position="25"/>
    </location>
</feature>
<sequence>MKHTKRALVLSAVVLILSVAMLAGATFAWFTDEVTNSGNVITTGNLTINAYAFDLTDTGSTGFTVEGVNGGQPFYFETDGQDLNTDTSPIIEESNWEPGKTSAKLLTVSNAGTVAAKIKLHFEVTGDLTPALWFDFVRVEGNNTVGSFTKRPMSTLATFAQNLTLPLVTTGDSVTFMLIYGMDTTADNTYQGKTFSVDVTILATQYNAESDGFGDSDYDQDAGFPAPYVLPEGVTIASFDDNSALAYADGIYYQDVADAVAEGGTIYLKPYSTTNLKGAHTPIPANGITLYANHATFNSDLAVDTYDQSASGGTDGIYDGVAEVDITVYNARNLYLWGERNSDATVNITMKDCINVGGDTTPTAVSGAGRAVYLSGTKGITNITLNGVVVRGAESAVYSNQSGDITIEDSSFIQCAAPININYKATSGTQTVTVDNCSFVDCGADLQYTVGDGTLGDYDAPIRVVHSAEGSLHYLTVRNTSVTGTVSKNGDVLIGIHKGGSALVTATLENNSSDLRVDKGDSALITVTQGTAQTVTTVLA</sequence>
<dbReference type="InterPro" id="IPR023833">
    <property type="entry name" value="Signal_pept_SipW-depend-type"/>
</dbReference>
<comment type="caution">
    <text evidence="2">The sequence shown here is derived from an EMBL/GenBank/DDBJ whole genome shotgun (WGS) entry which is preliminary data.</text>
</comment>
<gene>
    <name evidence="2" type="ORF">IAB14_05730</name>
</gene>
<reference evidence="2" key="2">
    <citation type="journal article" date="2021" name="PeerJ">
        <title>Extensive microbial diversity within the chicken gut microbiome revealed by metagenomics and culture.</title>
        <authorList>
            <person name="Gilroy R."/>
            <person name="Ravi A."/>
            <person name="Getino M."/>
            <person name="Pursley I."/>
            <person name="Horton D.L."/>
            <person name="Alikhan N.F."/>
            <person name="Baker D."/>
            <person name="Gharbi K."/>
            <person name="Hall N."/>
            <person name="Watson M."/>
            <person name="Adriaenssens E.M."/>
            <person name="Foster-Nyarko E."/>
            <person name="Jarju S."/>
            <person name="Secka A."/>
            <person name="Antonio M."/>
            <person name="Oren A."/>
            <person name="Chaudhuri R.R."/>
            <person name="La Ragione R."/>
            <person name="Hildebrand F."/>
            <person name="Pallen M.J."/>
        </authorList>
    </citation>
    <scope>NUCLEOTIDE SEQUENCE</scope>
    <source>
        <strain evidence="2">23406</strain>
    </source>
</reference>
<dbReference type="AlphaFoldDB" id="A0A9D1ND35"/>
<feature type="chain" id="PRO_5039635782" description="SipW-cognate class signal peptide" evidence="1">
    <location>
        <begin position="26"/>
        <end position="540"/>
    </location>
</feature>
<organism evidence="2 3">
    <name type="scientific">Candidatus Stercoripulliclostridium merdipullorum</name>
    <dbReference type="NCBI Taxonomy" id="2840952"/>
    <lineage>
        <taxon>Bacteria</taxon>
        <taxon>Bacillati</taxon>
        <taxon>Bacillota</taxon>
        <taxon>Clostridia</taxon>
        <taxon>Eubacteriales</taxon>
        <taxon>Candidatus Stercoripulliclostridium</taxon>
    </lineage>
</organism>
<evidence type="ECO:0008006" key="4">
    <source>
        <dbReference type="Google" id="ProtNLM"/>
    </source>
</evidence>
<dbReference type="NCBIfam" id="TIGR04088">
    <property type="entry name" value="cognate_SipW"/>
    <property type="match status" value="1"/>
</dbReference>
<protein>
    <recommendedName>
        <fullName evidence="4">SipW-cognate class signal peptide</fullName>
    </recommendedName>
</protein>
<evidence type="ECO:0000313" key="3">
    <source>
        <dbReference type="Proteomes" id="UP000886891"/>
    </source>
</evidence>
<dbReference type="SUPFAM" id="SSF51126">
    <property type="entry name" value="Pectin lyase-like"/>
    <property type="match status" value="1"/>
</dbReference>
<keyword evidence="1" id="KW-0732">Signal</keyword>
<dbReference type="Proteomes" id="UP000886891">
    <property type="component" value="Unassembled WGS sequence"/>
</dbReference>
<dbReference type="EMBL" id="DVOH01000042">
    <property type="protein sequence ID" value="HIV00590.1"/>
    <property type="molecule type" value="Genomic_DNA"/>
</dbReference>
<proteinExistence type="predicted"/>
<evidence type="ECO:0000313" key="2">
    <source>
        <dbReference type="EMBL" id="HIV00590.1"/>
    </source>
</evidence>
<dbReference type="InterPro" id="IPR011050">
    <property type="entry name" value="Pectin_lyase_fold/virulence"/>
</dbReference>
<dbReference type="InterPro" id="IPR012334">
    <property type="entry name" value="Pectin_lyas_fold"/>
</dbReference>
<accession>A0A9D1ND35</accession>
<dbReference type="Gene3D" id="2.160.20.10">
    <property type="entry name" value="Single-stranded right-handed beta-helix, Pectin lyase-like"/>
    <property type="match status" value="1"/>
</dbReference>
<evidence type="ECO:0000256" key="1">
    <source>
        <dbReference type="SAM" id="SignalP"/>
    </source>
</evidence>
<reference evidence="2" key="1">
    <citation type="submission" date="2020-10" db="EMBL/GenBank/DDBJ databases">
        <authorList>
            <person name="Gilroy R."/>
        </authorList>
    </citation>
    <scope>NUCLEOTIDE SEQUENCE</scope>
    <source>
        <strain evidence="2">23406</strain>
    </source>
</reference>